<evidence type="ECO:0000313" key="2">
    <source>
        <dbReference type="Proteomes" id="UP001480955"/>
    </source>
</evidence>
<keyword evidence="2" id="KW-1185">Reference proteome</keyword>
<comment type="caution">
    <text evidence="1">The sequence shown here is derived from an EMBL/GenBank/DDBJ whole genome shotgun (WGS) entry which is preliminary data.</text>
</comment>
<gene>
    <name evidence="1" type="ORF">ABS772_16550</name>
</gene>
<protein>
    <recommendedName>
        <fullName evidence="3">Type II toxin-antitoxin system RelE/ParE family toxin</fullName>
    </recommendedName>
</protein>
<evidence type="ECO:0000313" key="1">
    <source>
        <dbReference type="EMBL" id="MER2251527.1"/>
    </source>
</evidence>
<accession>A0ABV1QQ36</accession>
<proteinExistence type="predicted"/>
<dbReference type="EMBL" id="JBELQE010000085">
    <property type="protein sequence ID" value="MER2251527.1"/>
    <property type="molecule type" value="Genomic_DNA"/>
</dbReference>
<evidence type="ECO:0008006" key="3">
    <source>
        <dbReference type="Google" id="ProtNLM"/>
    </source>
</evidence>
<name>A0ABV1QQ36_9HYPH</name>
<dbReference type="RefSeq" id="WP_238255472.1">
    <property type="nucleotide sequence ID" value="NZ_BPRD01000175.1"/>
</dbReference>
<reference evidence="1 2" key="1">
    <citation type="submission" date="2024-06" db="EMBL/GenBank/DDBJ databases">
        <authorList>
            <person name="Campbell A.G."/>
        </authorList>
    </citation>
    <scope>NUCLEOTIDE SEQUENCE [LARGE SCALE GENOMIC DNA]</scope>
    <source>
        <strain evidence="1 2">EM12</strain>
    </source>
</reference>
<dbReference type="Proteomes" id="UP001480955">
    <property type="component" value="Unassembled WGS sequence"/>
</dbReference>
<sequence>MTIRLTIEAGFEAGLRSLPPDRRKAAGRALLKFAEEPGLPSLRFRPLVGRIGYFIINPTRGDRIILRKDGDDVYAAVDLGPHDNVYRRWDR</sequence>
<organism evidence="1 2">
    <name type="scientific">Methylorubrum podarium</name>
    <dbReference type="NCBI Taxonomy" id="200476"/>
    <lineage>
        <taxon>Bacteria</taxon>
        <taxon>Pseudomonadati</taxon>
        <taxon>Pseudomonadota</taxon>
        <taxon>Alphaproteobacteria</taxon>
        <taxon>Hyphomicrobiales</taxon>
        <taxon>Methylobacteriaceae</taxon>
        <taxon>Methylorubrum</taxon>
    </lineage>
</organism>